<protein>
    <submittedName>
        <fullName evidence="2">Uncharacterized protein</fullName>
    </submittedName>
</protein>
<dbReference type="AlphaFoldDB" id="A0A4R0RC40"/>
<feature type="compositionally biased region" description="Basic and acidic residues" evidence="1">
    <location>
        <begin position="131"/>
        <end position="141"/>
    </location>
</feature>
<accession>A0A4R0RC40</accession>
<feature type="compositionally biased region" description="Polar residues" evidence="1">
    <location>
        <begin position="704"/>
        <end position="717"/>
    </location>
</feature>
<evidence type="ECO:0000256" key="1">
    <source>
        <dbReference type="SAM" id="MobiDB-lite"/>
    </source>
</evidence>
<feature type="compositionally biased region" description="Low complexity" evidence="1">
    <location>
        <begin position="368"/>
        <end position="382"/>
    </location>
</feature>
<gene>
    <name evidence="2" type="ORF">EIP91_010847</name>
</gene>
<organism evidence="2 3">
    <name type="scientific">Steccherinum ochraceum</name>
    <dbReference type="NCBI Taxonomy" id="92696"/>
    <lineage>
        <taxon>Eukaryota</taxon>
        <taxon>Fungi</taxon>
        <taxon>Dikarya</taxon>
        <taxon>Basidiomycota</taxon>
        <taxon>Agaricomycotina</taxon>
        <taxon>Agaricomycetes</taxon>
        <taxon>Polyporales</taxon>
        <taxon>Steccherinaceae</taxon>
        <taxon>Steccherinum</taxon>
    </lineage>
</organism>
<evidence type="ECO:0000313" key="3">
    <source>
        <dbReference type="Proteomes" id="UP000292702"/>
    </source>
</evidence>
<name>A0A4R0RC40_9APHY</name>
<sequence length="724" mass="79560">MTRQRASAEASADTTEQNPGPIPSTPEIPATPASSKRPRALTDGTTPHPAEKRRNVAAPNPKRQPRKAKGDGLTPTTDDVPFPIATSPTDSPTPSKGHAYSTRIGNELHPATARGLGKKTQQEISAAKAAKAQEADQREAERLEEEDAAARQAQLAAATTAAVLDKQRELAATKRRALEADATNAFARLDLKATNARKKPGNPRNLHPRRTENPPPRREENNILQPDDDQHSAGEPGGFYSHMTADDLAWMARYGPGGTGRSGSGEEGGDQDSSEVDGKSNADVEEEEGSESEDGIDYIALGLDNGFEVDGEDDEVQKPKRKKSEKKVSAQKLTEAQKRHARVTRIHNDVLAHRSQPSSTTNSARGQKSGPSSSKTSRTSTGTEFSLSRLAFYYEQMRAWRSRCSGREGFRVEEQSWEKSSAATSELEPRDQDSNLTVVPAKPDNHGVQPRTWIPRSRVLSKCYLSGFKPRSAISSSQLCFTYIWGSAMIGNPWDLDAVSADDNPLETIVKLIVRYLDLEDDEYDEEEDLPMLVSACRTMLHNWHRMFFTATINMLTTEFKGKSAPEVIRFVDKALHAEGAAYWKEPELESGLFESKYIILVMHEHIKICKGSVFKEILVPKPKFMRPEGALTLTIAAVQAGFERFRTGKFVKGEAFSQTNCKKDGNWDAHARSVKNLSENRIALIMSQAEAWQAGGSPAVGSSRRSTAHVLQSRGSSPPVYSD</sequence>
<feature type="region of interest" description="Disordered" evidence="1">
    <location>
        <begin position="1"/>
        <end position="152"/>
    </location>
</feature>
<dbReference type="EMBL" id="RWJN01000672">
    <property type="protein sequence ID" value="TCD60044.1"/>
    <property type="molecule type" value="Genomic_DNA"/>
</dbReference>
<feature type="compositionally biased region" description="Polar residues" evidence="1">
    <location>
        <begin position="355"/>
        <end position="366"/>
    </location>
</feature>
<evidence type="ECO:0000313" key="2">
    <source>
        <dbReference type="EMBL" id="TCD60044.1"/>
    </source>
</evidence>
<feature type="compositionally biased region" description="Gly residues" evidence="1">
    <location>
        <begin position="255"/>
        <end position="266"/>
    </location>
</feature>
<feature type="region of interest" description="Disordered" evidence="1">
    <location>
        <begin position="415"/>
        <end position="450"/>
    </location>
</feature>
<dbReference type="Proteomes" id="UP000292702">
    <property type="component" value="Unassembled WGS sequence"/>
</dbReference>
<reference evidence="2 3" key="1">
    <citation type="submission" date="2018-11" db="EMBL/GenBank/DDBJ databases">
        <title>Genome assembly of Steccherinum ochraceum LE-BIN_3174, the white-rot fungus of the Steccherinaceae family (The Residual Polyporoid clade, Polyporales, Basidiomycota).</title>
        <authorList>
            <person name="Fedorova T.V."/>
            <person name="Glazunova O.A."/>
            <person name="Landesman E.O."/>
            <person name="Moiseenko K.V."/>
            <person name="Psurtseva N.V."/>
            <person name="Savinova O.S."/>
            <person name="Shakhova N.V."/>
            <person name="Tyazhelova T.V."/>
            <person name="Vasina D.V."/>
        </authorList>
    </citation>
    <scope>NUCLEOTIDE SEQUENCE [LARGE SCALE GENOMIC DNA]</scope>
    <source>
        <strain evidence="2 3">LE-BIN_3174</strain>
    </source>
</reference>
<feature type="compositionally biased region" description="Acidic residues" evidence="1">
    <location>
        <begin position="283"/>
        <end position="296"/>
    </location>
</feature>
<feature type="region of interest" description="Disordered" evidence="1">
    <location>
        <begin position="697"/>
        <end position="724"/>
    </location>
</feature>
<feature type="region of interest" description="Disordered" evidence="1">
    <location>
        <begin position="177"/>
        <end position="382"/>
    </location>
</feature>
<feature type="compositionally biased region" description="Basic and acidic residues" evidence="1">
    <location>
        <begin position="209"/>
        <end position="221"/>
    </location>
</feature>
<comment type="caution">
    <text evidence="2">The sequence shown here is derived from an EMBL/GenBank/DDBJ whole genome shotgun (WGS) entry which is preliminary data.</text>
</comment>
<keyword evidence="3" id="KW-1185">Reference proteome</keyword>
<proteinExistence type="predicted"/>